<feature type="region of interest" description="Disordered" evidence="1">
    <location>
        <begin position="79"/>
        <end position="120"/>
    </location>
</feature>
<keyword evidence="2" id="KW-1133">Transmembrane helix</keyword>
<feature type="compositionally biased region" description="Basic and acidic residues" evidence="1">
    <location>
        <begin position="84"/>
        <end position="95"/>
    </location>
</feature>
<keyword evidence="2" id="KW-0812">Transmembrane</keyword>
<keyword evidence="2" id="KW-0472">Membrane</keyword>
<evidence type="ECO:0000256" key="2">
    <source>
        <dbReference type="SAM" id="Phobius"/>
    </source>
</evidence>
<comment type="caution">
    <text evidence="3">The sequence shown here is derived from an EMBL/GenBank/DDBJ whole genome shotgun (WGS) entry which is preliminary data.</text>
</comment>
<dbReference type="EMBL" id="JACASE010000011">
    <property type="protein sequence ID" value="KAF6427926.1"/>
    <property type="molecule type" value="Genomic_DNA"/>
</dbReference>
<dbReference type="Proteomes" id="UP000593571">
    <property type="component" value="Unassembled WGS sequence"/>
</dbReference>
<organism evidence="3 4">
    <name type="scientific">Rousettus aegyptiacus</name>
    <name type="common">Egyptian fruit bat</name>
    <name type="synonym">Pteropus aegyptiacus</name>
    <dbReference type="NCBI Taxonomy" id="9407"/>
    <lineage>
        <taxon>Eukaryota</taxon>
        <taxon>Metazoa</taxon>
        <taxon>Chordata</taxon>
        <taxon>Craniata</taxon>
        <taxon>Vertebrata</taxon>
        <taxon>Euteleostomi</taxon>
        <taxon>Mammalia</taxon>
        <taxon>Eutheria</taxon>
        <taxon>Laurasiatheria</taxon>
        <taxon>Chiroptera</taxon>
        <taxon>Yinpterochiroptera</taxon>
        <taxon>Pteropodoidea</taxon>
        <taxon>Pteropodidae</taxon>
        <taxon>Rousettinae</taxon>
        <taxon>Rousettus</taxon>
    </lineage>
</organism>
<feature type="transmembrane region" description="Helical" evidence="2">
    <location>
        <begin position="12"/>
        <end position="32"/>
    </location>
</feature>
<name>A0A7J8DXZ4_ROUAE</name>
<proteinExistence type="predicted"/>
<evidence type="ECO:0000256" key="1">
    <source>
        <dbReference type="SAM" id="MobiDB-lite"/>
    </source>
</evidence>
<dbReference type="AlphaFoldDB" id="A0A7J8DXZ4"/>
<reference evidence="3 4" key="1">
    <citation type="journal article" date="2020" name="Nature">
        <title>Six reference-quality genomes reveal evolution of bat adaptations.</title>
        <authorList>
            <person name="Jebb D."/>
            <person name="Huang Z."/>
            <person name="Pippel M."/>
            <person name="Hughes G.M."/>
            <person name="Lavrichenko K."/>
            <person name="Devanna P."/>
            <person name="Winkler S."/>
            <person name="Jermiin L.S."/>
            <person name="Skirmuntt E.C."/>
            <person name="Katzourakis A."/>
            <person name="Burkitt-Gray L."/>
            <person name="Ray D.A."/>
            <person name="Sullivan K.A.M."/>
            <person name="Roscito J.G."/>
            <person name="Kirilenko B.M."/>
            <person name="Davalos L.M."/>
            <person name="Corthals A.P."/>
            <person name="Power M.L."/>
            <person name="Jones G."/>
            <person name="Ransome R.D."/>
            <person name="Dechmann D.K.N."/>
            <person name="Locatelli A.G."/>
            <person name="Puechmaille S.J."/>
            <person name="Fedrigo O."/>
            <person name="Jarvis E.D."/>
            <person name="Hiller M."/>
            <person name="Vernes S.C."/>
            <person name="Myers E.W."/>
            <person name="Teeling E.C."/>
        </authorList>
    </citation>
    <scope>NUCLEOTIDE SEQUENCE [LARGE SCALE GENOMIC DNA]</scope>
    <source>
        <strain evidence="3">MRouAeg1</strain>
        <tissue evidence="3">Muscle</tissue>
    </source>
</reference>
<gene>
    <name evidence="3" type="ORF">HJG63_008394</name>
</gene>
<evidence type="ECO:0000313" key="3">
    <source>
        <dbReference type="EMBL" id="KAF6427926.1"/>
    </source>
</evidence>
<protein>
    <submittedName>
        <fullName evidence="3">Uncharacterized protein</fullName>
    </submittedName>
</protein>
<keyword evidence="4" id="KW-1185">Reference proteome</keyword>
<evidence type="ECO:0000313" key="4">
    <source>
        <dbReference type="Proteomes" id="UP000593571"/>
    </source>
</evidence>
<accession>A0A7J8DXZ4</accession>
<sequence>MEREREREREERFCLCVCVCVSVCLSVCLHAGKSRSASRSSPVAAQNLIPNVGTSGMLRQDEGRTQGWRPSVCHLFKSSSAAENTRETWEGDKVAPARTVPGLSPVGAVQEGKTPARGPLPELWAQAAKGRGGAWTLQPQSPHKS</sequence>